<keyword evidence="2 7" id="KW-0813">Transport</keyword>
<keyword evidence="6 7" id="KW-0472">Membrane</keyword>
<keyword evidence="3" id="KW-1003">Cell membrane</keyword>
<gene>
    <name evidence="9" type="ORF">QV13_10550</name>
</gene>
<dbReference type="RefSeq" id="WP_024927126.1">
    <property type="nucleotide sequence ID" value="NZ_MDEO01000031.1"/>
</dbReference>
<feature type="transmembrane region" description="Helical" evidence="7">
    <location>
        <begin position="177"/>
        <end position="198"/>
    </location>
</feature>
<keyword evidence="10" id="KW-1185">Reference proteome</keyword>
<evidence type="ECO:0000313" key="9">
    <source>
        <dbReference type="EMBL" id="OCX18685.1"/>
    </source>
</evidence>
<dbReference type="GO" id="GO:0055085">
    <property type="term" value="P:transmembrane transport"/>
    <property type="evidence" value="ECO:0007669"/>
    <property type="project" value="InterPro"/>
</dbReference>
<proteinExistence type="inferred from homology"/>
<evidence type="ECO:0000256" key="2">
    <source>
        <dbReference type="ARBA" id="ARBA00022448"/>
    </source>
</evidence>
<dbReference type="Pfam" id="PF00528">
    <property type="entry name" value="BPD_transp_1"/>
    <property type="match status" value="1"/>
</dbReference>
<feature type="transmembrane region" description="Helical" evidence="7">
    <location>
        <begin position="349"/>
        <end position="368"/>
    </location>
</feature>
<feature type="transmembrane region" description="Helical" evidence="7">
    <location>
        <begin position="288"/>
        <end position="313"/>
    </location>
</feature>
<comment type="caution">
    <text evidence="9">The sequence shown here is derived from an EMBL/GenBank/DDBJ whole genome shotgun (WGS) entry which is preliminary data.</text>
</comment>
<evidence type="ECO:0000256" key="1">
    <source>
        <dbReference type="ARBA" id="ARBA00004651"/>
    </source>
</evidence>
<dbReference type="InterPro" id="IPR000515">
    <property type="entry name" value="MetI-like"/>
</dbReference>
<sequence>MAGASGKSFIGRFGVHLAVLFFVALWTVPTLGILISSLRDKDQIVVSGWWTALATSSQTSAGRLGTAKDQAQKDGKYIITGNLLAAGDAGTVTSFGTRSQEPGKYQAGAPADLGDGVTLQVNADGSYLLSSPKAFEGDRGQRVYFEASAPPKFTTDNYRNVLFSEGIGRSFLNSLTVTIPATIIPILIAAFAAYALAWMRFPGRALLIAVIIGLLVVPLQMSLIPLLKLYNGVGLFFGVPSKTYLGIWLAHTGFGLPFAIYLLRSYIAGLPREIMESARIDGASDFEIFVKIVLPLSFPVLASFAIFQFLWVWNDLLVAMVFLGTDADQIVLTAKLNALLGSRGGNWEILTTSAFVTIIVPLFVFFSLQRYFVRGLLAGSVKGG</sequence>
<dbReference type="SUPFAM" id="SSF161098">
    <property type="entry name" value="MetI-like"/>
    <property type="match status" value="1"/>
</dbReference>
<protein>
    <submittedName>
        <fullName evidence="9">Alpha-glucoside ABC transporter permease</fullName>
    </submittedName>
</protein>
<dbReference type="PANTHER" id="PTHR43744:SF4">
    <property type="entry name" value="OSMOPROTECTIVE COMPOUNDS UPTAKE PERMEASE PROTEIN GGTD"/>
    <property type="match status" value="1"/>
</dbReference>
<evidence type="ECO:0000256" key="6">
    <source>
        <dbReference type="ARBA" id="ARBA00023136"/>
    </source>
</evidence>
<keyword evidence="5 7" id="KW-1133">Transmembrane helix</keyword>
<dbReference type="PROSITE" id="PS50928">
    <property type="entry name" value="ABC_TM1"/>
    <property type="match status" value="1"/>
</dbReference>
<dbReference type="InterPro" id="IPR035906">
    <property type="entry name" value="MetI-like_sf"/>
</dbReference>
<dbReference type="STRING" id="1566387.QV13_10550"/>
<keyword evidence="4 7" id="KW-0812">Transmembrane</keyword>
<comment type="similarity">
    <text evidence="7">Belongs to the binding-protein-dependent transport system permease family.</text>
</comment>
<reference evidence="9 10" key="1">
    <citation type="submission" date="2016-08" db="EMBL/GenBank/DDBJ databases">
        <title>Whole genome sequence of Mesorhizobium sp. strain UASWS1009 isolated from industrial sewage.</title>
        <authorList>
            <person name="Crovadore J."/>
            <person name="Calmin G."/>
            <person name="Chablais R."/>
            <person name="Cochard B."/>
            <person name="Lefort F."/>
        </authorList>
    </citation>
    <scope>NUCLEOTIDE SEQUENCE [LARGE SCALE GENOMIC DNA]</scope>
    <source>
        <strain evidence="9 10">UASWS1009</strain>
    </source>
</reference>
<feature type="transmembrane region" description="Helical" evidence="7">
    <location>
        <begin position="247"/>
        <end position="267"/>
    </location>
</feature>
<dbReference type="Proteomes" id="UP000094412">
    <property type="component" value="Unassembled WGS sequence"/>
</dbReference>
<evidence type="ECO:0000256" key="4">
    <source>
        <dbReference type="ARBA" id="ARBA00022692"/>
    </source>
</evidence>
<dbReference type="AlphaFoldDB" id="A0A1C2DVL1"/>
<dbReference type="CDD" id="cd06261">
    <property type="entry name" value="TM_PBP2"/>
    <property type="match status" value="1"/>
</dbReference>
<evidence type="ECO:0000256" key="7">
    <source>
        <dbReference type="RuleBase" id="RU363032"/>
    </source>
</evidence>
<dbReference type="Gene3D" id="1.10.3720.10">
    <property type="entry name" value="MetI-like"/>
    <property type="match status" value="1"/>
</dbReference>
<organism evidence="9 10">
    <name type="scientific">Mesorhizobium hungaricum</name>
    <dbReference type="NCBI Taxonomy" id="1566387"/>
    <lineage>
        <taxon>Bacteria</taxon>
        <taxon>Pseudomonadati</taxon>
        <taxon>Pseudomonadota</taxon>
        <taxon>Alphaproteobacteria</taxon>
        <taxon>Hyphomicrobiales</taxon>
        <taxon>Phyllobacteriaceae</taxon>
        <taxon>Mesorhizobium</taxon>
    </lineage>
</organism>
<comment type="subcellular location">
    <subcellularLocation>
        <location evidence="1 7">Cell membrane</location>
        <topology evidence="1 7">Multi-pass membrane protein</topology>
    </subcellularLocation>
</comment>
<dbReference type="PANTHER" id="PTHR43744">
    <property type="entry name" value="ABC TRANSPORTER PERMEASE PROTEIN MG189-RELATED-RELATED"/>
    <property type="match status" value="1"/>
</dbReference>
<feature type="transmembrane region" description="Helical" evidence="7">
    <location>
        <begin position="12"/>
        <end position="35"/>
    </location>
</feature>
<accession>A0A1C2DVL1</accession>
<dbReference type="OrthoDB" id="9815445at2"/>
<feature type="transmembrane region" description="Helical" evidence="7">
    <location>
        <begin position="205"/>
        <end position="227"/>
    </location>
</feature>
<name>A0A1C2DVL1_9HYPH</name>
<evidence type="ECO:0000313" key="10">
    <source>
        <dbReference type="Proteomes" id="UP000094412"/>
    </source>
</evidence>
<evidence type="ECO:0000256" key="3">
    <source>
        <dbReference type="ARBA" id="ARBA00022475"/>
    </source>
</evidence>
<evidence type="ECO:0000256" key="5">
    <source>
        <dbReference type="ARBA" id="ARBA00022989"/>
    </source>
</evidence>
<dbReference type="EMBL" id="MDEO01000031">
    <property type="protein sequence ID" value="OCX18685.1"/>
    <property type="molecule type" value="Genomic_DNA"/>
</dbReference>
<dbReference type="GO" id="GO:0005886">
    <property type="term" value="C:plasma membrane"/>
    <property type="evidence" value="ECO:0007669"/>
    <property type="project" value="UniProtKB-SubCell"/>
</dbReference>
<evidence type="ECO:0000259" key="8">
    <source>
        <dbReference type="PROSITE" id="PS50928"/>
    </source>
</evidence>
<feature type="domain" description="ABC transmembrane type-1" evidence="8">
    <location>
        <begin position="171"/>
        <end position="368"/>
    </location>
</feature>